<keyword evidence="3" id="KW-1185">Reference proteome</keyword>
<comment type="caution">
    <text evidence="2">The sequence shown here is derived from an EMBL/GenBank/DDBJ whole genome shotgun (WGS) entry which is preliminary data.</text>
</comment>
<feature type="domain" description="Outer membrane protein beta-barrel" evidence="1">
    <location>
        <begin position="20"/>
        <end position="175"/>
    </location>
</feature>
<dbReference type="EMBL" id="VORU01000011">
    <property type="protein sequence ID" value="TXD68376.1"/>
    <property type="molecule type" value="Genomic_DNA"/>
</dbReference>
<dbReference type="InterPro" id="IPR025665">
    <property type="entry name" value="Beta-barrel_OMP_2"/>
</dbReference>
<dbReference type="Pfam" id="PF13568">
    <property type="entry name" value="OMP_b-brl_2"/>
    <property type="match status" value="1"/>
</dbReference>
<reference evidence="2 3" key="1">
    <citation type="submission" date="2019-08" db="EMBL/GenBank/DDBJ databases">
        <title>Genome of Aequorivita lipolytica Y10-2 (type strain).</title>
        <authorList>
            <person name="Bowman J.P."/>
        </authorList>
    </citation>
    <scope>NUCLEOTIDE SEQUENCE [LARGE SCALE GENOMIC DNA]</scope>
    <source>
        <strain evidence="2 3">Y10-2</strain>
    </source>
</reference>
<accession>A0A5C6YMC5</accession>
<dbReference type="RefSeq" id="WP_111816062.1">
    <property type="nucleotide sequence ID" value="NZ_CBCRZQ010000005.1"/>
</dbReference>
<evidence type="ECO:0000313" key="3">
    <source>
        <dbReference type="Proteomes" id="UP000321945"/>
    </source>
</evidence>
<dbReference type="AlphaFoldDB" id="A0A5C6YMC5"/>
<sequence length="198" mass="21962">MKNKFFTFILIALIYSTANSQSLKYGLKAGMNISKFSSNTNDPYSDYNGRVGFHLGGLLEVPLNDKFSIQPELLCSFQGANINYGERKFTLNYLQLPILGKYYIINGLSAEAGPVLGYLISAKYNATLTSEGGRETVDVTENYKSIDVGLGLGASYKLKSDLFFGLRYNFGILDINDDSVKDSKIKNNVFQISVGYLF</sequence>
<name>A0A5C6YMC5_9FLAO</name>
<organism evidence="2 3">
    <name type="scientific">Aequorivita lipolytica</name>
    <dbReference type="NCBI Taxonomy" id="153267"/>
    <lineage>
        <taxon>Bacteria</taxon>
        <taxon>Pseudomonadati</taxon>
        <taxon>Bacteroidota</taxon>
        <taxon>Flavobacteriia</taxon>
        <taxon>Flavobacteriales</taxon>
        <taxon>Flavobacteriaceae</taxon>
        <taxon>Aequorivita</taxon>
    </lineage>
</organism>
<evidence type="ECO:0000313" key="2">
    <source>
        <dbReference type="EMBL" id="TXD68376.1"/>
    </source>
</evidence>
<protein>
    <submittedName>
        <fullName evidence="2">PorT family protein</fullName>
    </submittedName>
</protein>
<dbReference type="Proteomes" id="UP000321945">
    <property type="component" value="Unassembled WGS sequence"/>
</dbReference>
<evidence type="ECO:0000259" key="1">
    <source>
        <dbReference type="Pfam" id="PF13568"/>
    </source>
</evidence>
<gene>
    <name evidence="2" type="ORF">ESV24_11905</name>
</gene>
<dbReference type="OrthoDB" id="947434at2"/>
<proteinExistence type="predicted"/>